<dbReference type="EMBL" id="JAHYIQ010000026">
    <property type="protein sequence ID" value="KAK1121438.1"/>
    <property type="molecule type" value="Genomic_DNA"/>
</dbReference>
<keyword evidence="2" id="KW-1185">Reference proteome</keyword>
<reference evidence="1" key="1">
    <citation type="submission" date="2021-10" db="EMBL/GenBank/DDBJ databases">
        <title>Melipona bicolor Genome sequencing and assembly.</title>
        <authorList>
            <person name="Araujo N.S."/>
            <person name="Arias M.C."/>
        </authorList>
    </citation>
    <scope>NUCLEOTIDE SEQUENCE</scope>
    <source>
        <strain evidence="1">USP_2M_L1-L4_2017</strain>
        <tissue evidence="1">Whole body</tissue>
    </source>
</reference>
<dbReference type="Proteomes" id="UP001177670">
    <property type="component" value="Unassembled WGS sequence"/>
</dbReference>
<proteinExistence type="predicted"/>
<organism evidence="1 2">
    <name type="scientific">Melipona bicolor</name>
    <dbReference type="NCBI Taxonomy" id="60889"/>
    <lineage>
        <taxon>Eukaryota</taxon>
        <taxon>Metazoa</taxon>
        <taxon>Ecdysozoa</taxon>
        <taxon>Arthropoda</taxon>
        <taxon>Hexapoda</taxon>
        <taxon>Insecta</taxon>
        <taxon>Pterygota</taxon>
        <taxon>Neoptera</taxon>
        <taxon>Endopterygota</taxon>
        <taxon>Hymenoptera</taxon>
        <taxon>Apocrita</taxon>
        <taxon>Aculeata</taxon>
        <taxon>Apoidea</taxon>
        <taxon>Anthophila</taxon>
        <taxon>Apidae</taxon>
        <taxon>Melipona</taxon>
    </lineage>
</organism>
<accession>A0AA40FMF0</accession>
<evidence type="ECO:0000313" key="1">
    <source>
        <dbReference type="EMBL" id="KAK1121438.1"/>
    </source>
</evidence>
<name>A0AA40FMF0_9HYME</name>
<protein>
    <submittedName>
        <fullName evidence="1">Uncharacterized protein</fullName>
    </submittedName>
</protein>
<gene>
    <name evidence="1" type="ORF">K0M31_010240</name>
</gene>
<sequence>MCLYALPLFIATKLEYTVMQQRGFLGSLANGPSFCGGVQWLKTTNLGQRCEEKKDPFAIQVTVFQELQHYLRIFYGNGEAHLLQILIVFGILAVGLSSPVPGHSSHKHVRIHVPYHVHTVHHHHVKKVPVHHVEKVHVPVPIPIHHVEKVPVPVPVHHVEKVHVPVPVIEKVPVPVKIHEEKEWW</sequence>
<evidence type="ECO:0000313" key="2">
    <source>
        <dbReference type="Proteomes" id="UP001177670"/>
    </source>
</evidence>
<comment type="caution">
    <text evidence="1">The sequence shown here is derived from an EMBL/GenBank/DDBJ whole genome shotgun (WGS) entry which is preliminary data.</text>
</comment>
<dbReference type="AlphaFoldDB" id="A0AA40FMF0"/>